<sequence length="317" mass="35753">MNSLTAFKDIGSVSEVREQAEVSVPPSPLLKSAQAGSWQAGANNSQSDGGGIEGDQKDELSGDESEFTPSSRKSVLTNDFSARRHMKLTRKQRALCRGLASRSWEHKHIATLFHVSLPVIYRTVHNSYVISDDVSEDTDFYKESELEELIKQKPPAPPERKKVGRRPNEQSPAHNLERKKGGRPKKQVKTNPRRFTQTRKTPVLDSLTTSPPGSVSREEDTPKLNTTSDMFRKFLDDLGLPHPENALAVLHDAGIRDDDTLNFVLKWDDELLNNMLSELQQSKHLTLVEKHAITQALKTFRTQHEKATKYPMRSLHD</sequence>
<accession>A0A1J8QHL3</accession>
<comment type="caution">
    <text evidence="2">The sequence shown here is derived from an EMBL/GenBank/DDBJ whole genome shotgun (WGS) entry which is preliminary data.</text>
</comment>
<proteinExistence type="predicted"/>
<protein>
    <submittedName>
        <fullName evidence="2">Uncharacterized protein</fullName>
    </submittedName>
</protein>
<dbReference type="OrthoDB" id="2666488at2759"/>
<name>A0A1J8QHL3_9AGAM</name>
<evidence type="ECO:0000256" key="1">
    <source>
        <dbReference type="SAM" id="MobiDB-lite"/>
    </source>
</evidence>
<feature type="region of interest" description="Disordered" evidence="1">
    <location>
        <begin position="147"/>
        <end position="226"/>
    </location>
</feature>
<dbReference type="AlphaFoldDB" id="A0A1J8QHL3"/>
<feature type="compositionally biased region" description="Polar residues" evidence="1">
    <location>
        <begin position="193"/>
        <end position="213"/>
    </location>
</feature>
<keyword evidence="3" id="KW-1185">Reference proteome</keyword>
<feature type="compositionally biased region" description="Polar residues" evidence="1">
    <location>
        <begin position="34"/>
        <end position="47"/>
    </location>
</feature>
<reference evidence="2 3" key="1">
    <citation type="submission" date="2016-03" db="EMBL/GenBank/DDBJ databases">
        <title>Comparative genomics of the ectomycorrhizal sister species Rhizopogon vinicolor and Rhizopogon vesiculosus (Basidiomycota: Boletales) reveals a divergence of the mating type B locus.</title>
        <authorList>
            <person name="Mujic A.B."/>
            <person name="Kuo A."/>
            <person name="Tritt A."/>
            <person name="Lipzen A."/>
            <person name="Chen C."/>
            <person name="Johnson J."/>
            <person name="Sharma A."/>
            <person name="Barry K."/>
            <person name="Grigoriev I.V."/>
            <person name="Spatafora J.W."/>
        </authorList>
    </citation>
    <scope>NUCLEOTIDE SEQUENCE [LARGE SCALE GENOMIC DNA]</scope>
    <source>
        <strain evidence="2 3">AM-OR11-056</strain>
    </source>
</reference>
<evidence type="ECO:0000313" key="2">
    <source>
        <dbReference type="EMBL" id="OJA12872.1"/>
    </source>
</evidence>
<gene>
    <name evidence="2" type="ORF">AZE42_02895</name>
</gene>
<evidence type="ECO:0000313" key="3">
    <source>
        <dbReference type="Proteomes" id="UP000183567"/>
    </source>
</evidence>
<feature type="compositionally biased region" description="Basic residues" evidence="1">
    <location>
        <begin position="180"/>
        <end position="192"/>
    </location>
</feature>
<dbReference type="Proteomes" id="UP000183567">
    <property type="component" value="Unassembled WGS sequence"/>
</dbReference>
<feature type="compositionally biased region" description="Polar residues" evidence="1">
    <location>
        <begin position="67"/>
        <end position="78"/>
    </location>
</feature>
<organism evidence="2 3">
    <name type="scientific">Rhizopogon vesiculosus</name>
    <dbReference type="NCBI Taxonomy" id="180088"/>
    <lineage>
        <taxon>Eukaryota</taxon>
        <taxon>Fungi</taxon>
        <taxon>Dikarya</taxon>
        <taxon>Basidiomycota</taxon>
        <taxon>Agaricomycotina</taxon>
        <taxon>Agaricomycetes</taxon>
        <taxon>Agaricomycetidae</taxon>
        <taxon>Boletales</taxon>
        <taxon>Suillineae</taxon>
        <taxon>Rhizopogonaceae</taxon>
        <taxon>Rhizopogon</taxon>
    </lineage>
</organism>
<dbReference type="EMBL" id="LVVM01004461">
    <property type="protein sequence ID" value="OJA12872.1"/>
    <property type="molecule type" value="Genomic_DNA"/>
</dbReference>
<feature type="region of interest" description="Disordered" evidence="1">
    <location>
        <begin position="15"/>
        <end position="78"/>
    </location>
</feature>